<keyword evidence="2" id="KW-1185">Reference proteome</keyword>
<dbReference type="OrthoDB" id="10378104at2759"/>
<dbReference type="InParanoid" id="A0A2H3CL41"/>
<dbReference type="Proteomes" id="UP000217790">
    <property type="component" value="Unassembled WGS sequence"/>
</dbReference>
<gene>
    <name evidence="1" type="ORF">ARMGADRAFT_1038504</name>
</gene>
<name>A0A2H3CL41_ARMGA</name>
<proteinExistence type="predicted"/>
<dbReference type="AlphaFoldDB" id="A0A2H3CL41"/>
<protein>
    <submittedName>
        <fullName evidence="1">Uncharacterized protein</fullName>
    </submittedName>
</protein>
<evidence type="ECO:0000313" key="1">
    <source>
        <dbReference type="EMBL" id="PBK82600.1"/>
    </source>
</evidence>
<dbReference type="EMBL" id="KZ293715">
    <property type="protein sequence ID" value="PBK82600.1"/>
    <property type="molecule type" value="Genomic_DNA"/>
</dbReference>
<organism evidence="1 2">
    <name type="scientific">Armillaria gallica</name>
    <name type="common">Bulbous honey fungus</name>
    <name type="synonym">Armillaria bulbosa</name>
    <dbReference type="NCBI Taxonomy" id="47427"/>
    <lineage>
        <taxon>Eukaryota</taxon>
        <taxon>Fungi</taxon>
        <taxon>Dikarya</taxon>
        <taxon>Basidiomycota</taxon>
        <taxon>Agaricomycotina</taxon>
        <taxon>Agaricomycetes</taxon>
        <taxon>Agaricomycetidae</taxon>
        <taxon>Agaricales</taxon>
        <taxon>Marasmiineae</taxon>
        <taxon>Physalacriaceae</taxon>
        <taxon>Armillaria</taxon>
    </lineage>
</organism>
<accession>A0A2H3CL41</accession>
<sequence>MTLVDRYDIEKTRLLADDHLCEEGESYHECTLTISVTSTHIDGEKIPNEAEDEQCEQKRTVLNGVPTMSLKTAAEEKAKPARALSQLPRQGKTMPVASGKKQFGKMTMFMLKILNWPSQSVTLPPFLLMTSFLRLLLFDGMMATKAIPDGRIRAELESGPFPIESPH</sequence>
<reference evidence="2" key="1">
    <citation type="journal article" date="2017" name="Nat. Ecol. Evol.">
        <title>Genome expansion and lineage-specific genetic innovations in the forest pathogenic fungi Armillaria.</title>
        <authorList>
            <person name="Sipos G."/>
            <person name="Prasanna A.N."/>
            <person name="Walter M.C."/>
            <person name="O'Connor E."/>
            <person name="Balint B."/>
            <person name="Krizsan K."/>
            <person name="Kiss B."/>
            <person name="Hess J."/>
            <person name="Varga T."/>
            <person name="Slot J."/>
            <person name="Riley R."/>
            <person name="Boka B."/>
            <person name="Rigling D."/>
            <person name="Barry K."/>
            <person name="Lee J."/>
            <person name="Mihaltcheva S."/>
            <person name="LaButti K."/>
            <person name="Lipzen A."/>
            <person name="Waldron R."/>
            <person name="Moloney N.M."/>
            <person name="Sperisen C."/>
            <person name="Kredics L."/>
            <person name="Vagvoelgyi C."/>
            <person name="Patrignani A."/>
            <person name="Fitzpatrick D."/>
            <person name="Nagy I."/>
            <person name="Doyle S."/>
            <person name="Anderson J.B."/>
            <person name="Grigoriev I.V."/>
            <person name="Gueldener U."/>
            <person name="Muensterkoetter M."/>
            <person name="Nagy L.G."/>
        </authorList>
    </citation>
    <scope>NUCLEOTIDE SEQUENCE [LARGE SCALE GENOMIC DNA]</scope>
    <source>
        <strain evidence="2">Ar21-2</strain>
    </source>
</reference>
<evidence type="ECO:0000313" key="2">
    <source>
        <dbReference type="Proteomes" id="UP000217790"/>
    </source>
</evidence>